<reference evidence="1" key="1">
    <citation type="submission" date="2021-04" db="EMBL/GenBank/DDBJ databases">
        <title>Draft Genome Sequence of Pandoravirus japonicus, Isolated from the Sabaishi River of Niigata, Japan.</title>
        <authorList>
            <person name="Hosokawa N."/>
            <person name="Takahashi H."/>
            <person name="Aoki K."/>
            <person name="Takemura M."/>
        </authorList>
    </citation>
    <scope>NUCLEOTIDE SEQUENCE</scope>
</reference>
<name>A0A811BP78_9VIRU</name>
<organism evidence="1 2">
    <name type="scientific">Pandoravirus japonicus</name>
    <dbReference type="NCBI Taxonomy" id="2823154"/>
    <lineage>
        <taxon>Viruses</taxon>
        <taxon>Pandoravirus</taxon>
    </lineage>
</organism>
<sequence length="612" mass="65215">MDAPPIDILPDEILHLIVAKYVDDPKDLGACLLAWRRFHVLTNFDLVAYRCRFSTLLSLCAAGDLDGLHYAAGRPEIFGPVPGFRWDACLYAAAVGDHVGVLDHLKVCINKVAATLPPARDLDPEPATGLHASELTAIHLAAQNPTADPPTWPPSPTSWLALAVSAAHRGCERALAWLCAEGNRPAHAPTLQCVLSAHESTRLAYSPSGDRLLWLRMRLDGGVLLMIERAARTMDEAAMRAVAERVSAASGLDVIGLFQRSVENIAQGAGEAVPTLQTLDGLLGRPKETDPAIDQLAHEAMCDPSSASAGAVGAAWAVVARGGLAALRAQYGDEAVATTLNRHPLYHVQILGLFAVMVAPYADSPPVDLAHTDLPWPSLCDDAMWLFREYAVPSAGRDPIVDLGVVPMLCLMAALAGRRDLLDEFGGGAGSAGDEPPAAGYMSLPAVEGMYPWVAVAAVNRGDLSMARWACARMGSGRAFGAWVAWRDGYAEGARFLYAHGCDRAPSADEATRYRDGCAESPLYVSLCARDTDAVDALLDPTAAADSYREAVDRAISTAVTRAVGEALATGNLRVVMWLHRRYPDLVNVALAEARATRTPSLVPIRAKAPRP</sequence>
<evidence type="ECO:0000313" key="2">
    <source>
        <dbReference type="Proteomes" id="UP001253637"/>
    </source>
</evidence>
<evidence type="ECO:0000313" key="1">
    <source>
        <dbReference type="EMBL" id="BCU03100.1"/>
    </source>
</evidence>
<protein>
    <submittedName>
        <fullName evidence="1">Uncharacterized protein</fullName>
    </submittedName>
</protein>
<accession>A0A811BP78</accession>
<proteinExistence type="predicted"/>
<dbReference type="Proteomes" id="UP001253637">
    <property type="component" value="Segment"/>
</dbReference>
<dbReference type="EMBL" id="LC625835">
    <property type="protein sequence ID" value="BCU03100.1"/>
    <property type="molecule type" value="Genomic_DNA"/>
</dbReference>